<dbReference type="RefSeq" id="WP_132544485.1">
    <property type="nucleotide sequence ID" value="NZ_SLWY01000018.1"/>
</dbReference>
<name>A0A4R2L6N3_9GAMM</name>
<evidence type="ECO:0000313" key="2">
    <source>
        <dbReference type="Proteomes" id="UP000295765"/>
    </source>
</evidence>
<dbReference type="AlphaFoldDB" id="A0A4R2L6N3"/>
<dbReference type="EMBL" id="SLWY01000018">
    <property type="protein sequence ID" value="TCO79636.1"/>
    <property type="molecule type" value="Genomic_DNA"/>
</dbReference>
<sequence length="351" mass="37266">MDLSALIADPHAVALRMRQPLEPIEGRELPLFPPTYPTSKDAKKHAHDTPYTVNVLRGGGKLETRIAGLDSVQSQANRMEAVFAGAFAGSVPRVGVKVGARTVLVTELPHRLADAALRCTSLEDEIRKAFTAYAGGDAVPIARLSPTSLIYGAWDSRDTKVKIPRAVRSEILAYDIDACTRSAQFSGAFTREEFGFTEEEWKKGANAGFAPTPSVDQHGGIIVHGEIVQFASIHLGALRTLPAATPEHALALASYALALALVGLLHGARDYRLRAGCWLVPNGPAQFEVVRGDGSAGPVAITPEQAATWLDEAAQAAQAQLGVPLGGDGRVLDYQPAAGKRAINKKQDAEG</sequence>
<dbReference type="Proteomes" id="UP000295765">
    <property type="component" value="Unassembled WGS sequence"/>
</dbReference>
<comment type="caution">
    <text evidence="1">The sequence shown here is derived from an EMBL/GenBank/DDBJ whole genome shotgun (WGS) entry which is preliminary data.</text>
</comment>
<dbReference type="InterPro" id="IPR013403">
    <property type="entry name" value="CRISPR-assoc_prot_Csb1/Cas7u"/>
</dbReference>
<organism evidence="1 2">
    <name type="scientific">Plasticicumulans lactativorans</name>
    <dbReference type="NCBI Taxonomy" id="1133106"/>
    <lineage>
        <taxon>Bacteria</taxon>
        <taxon>Pseudomonadati</taxon>
        <taxon>Pseudomonadota</taxon>
        <taxon>Gammaproteobacteria</taxon>
        <taxon>Candidatus Competibacteraceae</taxon>
        <taxon>Plasticicumulans</taxon>
    </lineage>
</organism>
<gene>
    <name evidence="1" type="ORF">EV699_11820</name>
</gene>
<proteinExistence type="predicted"/>
<protein>
    <submittedName>
        <fullName evidence="1">CRISPR-associated protein Csb1</fullName>
    </submittedName>
</protein>
<dbReference type="OrthoDB" id="190628at2"/>
<dbReference type="NCBIfam" id="TIGR02570">
    <property type="entry name" value="cas7_GSU0053"/>
    <property type="match status" value="1"/>
</dbReference>
<accession>A0A4R2L6N3</accession>
<reference evidence="1 2" key="1">
    <citation type="submission" date="2019-03" db="EMBL/GenBank/DDBJ databases">
        <title>Genomic Encyclopedia of Type Strains, Phase IV (KMG-IV): sequencing the most valuable type-strain genomes for metagenomic binning, comparative biology and taxonomic classification.</title>
        <authorList>
            <person name="Goeker M."/>
        </authorList>
    </citation>
    <scope>NUCLEOTIDE SEQUENCE [LARGE SCALE GENOMIC DNA]</scope>
    <source>
        <strain evidence="1 2">DSM 25287</strain>
    </source>
</reference>
<keyword evidence="2" id="KW-1185">Reference proteome</keyword>
<evidence type="ECO:0000313" key="1">
    <source>
        <dbReference type="EMBL" id="TCO79636.1"/>
    </source>
</evidence>
<dbReference type="Pfam" id="PF09617">
    <property type="entry name" value="Cas_GSU0053"/>
    <property type="match status" value="1"/>
</dbReference>